<dbReference type="RefSeq" id="WP_120559527.1">
    <property type="nucleotide sequence ID" value="NZ_RAWK01000279.1"/>
</dbReference>
<accession>A0A3A8PP10</accession>
<name>A0A3A8PP10_9BACT</name>
<protein>
    <recommendedName>
        <fullName evidence="4">Cys-rich protein</fullName>
    </recommendedName>
</protein>
<feature type="signal peptide" evidence="1">
    <location>
        <begin position="1"/>
        <end position="25"/>
    </location>
</feature>
<gene>
    <name evidence="2" type="ORF">D7W81_33800</name>
</gene>
<keyword evidence="1" id="KW-0732">Signal</keyword>
<sequence length="90" mass="9567">MMKRFTMTVLGLGAASLLWAMPASAESPLARCERRCSADKVLAEKTCKQYAKNGAPQCIQATAKVKEKCLKSCQEKAAGKRSSGGSEATP</sequence>
<proteinExistence type="predicted"/>
<comment type="caution">
    <text evidence="2">The sequence shown here is derived from an EMBL/GenBank/DDBJ whole genome shotgun (WGS) entry which is preliminary data.</text>
</comment>
<evidence type="ECO:0000256" key="1">
    <source>
        <dbReference type="SAM" id="SignalP"/>
    </source>
</evidence>
<evidence type="ECO:0008006" key="4">
    <source>
        <dbReference type="Google" id="ProtNLM"/>
    </source>
</evidence>
<dbReference type="AlphaFoldDB" id="A0A3A8PP10"/>
<reference evidence="3" key="1">
    <citation type="submission" date="2018-09" db="EMBL/GenBank/DDBJ databases">
        <authorList>
            <person name="Livingstone P.G."/>
            <person name="Whitworth D.E."/>
        </authorList>
    </citation>
    <scope>NUCLEOTIDE SEQUENCE [LARGE SCALE GENOMIC DNA]</scope>
    <source>
        <strain evidence="3">AB050A</strain>
    </source>
</reference>
<dbReference type="OrthoDB" id="9908063at2"/>
<evidence type="ECO:0000313" key="2">
    <source>
        <dbReference type="EMBL" id="RKH56441.1"/>
    </source>
</evidence>
<feature type="chain" id="PRO_5017395118" description="Cys-rich protein" evidence="1">
    <location>
        <begin position="26"/>
        <end position="90"/>
    </location>
</feature>
<evidence type="ECO:0000313" key="3">
    <source>
        <dbReference type="Proteomes" id="UP000267003"/>
    </source>
</evidence>
<organism evidence="2 3">
    <name type="scientific">Corallococcus aberystwythensis</name>
    <dbReference type="NCBI Taxonomy" id="2316722"/>
    <lineage>
        <taxon>Bacteria</taxon>
        <taxon>Pseudomonadati</taxon>
        <taxon>Myxococcota</taxon>
        <taxon>Myxococcia</taxon>
        <taxon>Myxococcales</taxon>
        <taxon>Cystobacterineae</taxon>
        <taxon>Myxococcaceae</taxon>
        <taxon>Corallococcus</taxon>
    </lineage>
</organism>
<keyword evidence="3" id="KW-1185">Reference proteome</keyword>
<dbReference type="Proteomes" id="UP000267003">
    <property type="component" value="Unassembled WGS sequence"/>
</dbReference>
<dbReference type="EMBL" id="RAWK01000279">
    <property type="protein sequence ID" value="RKH56441.1"/>
    <property type="molecule type" value="Genomic_DNA"/>
</dbReference>